<keyword evidence="9" id="KW-1185">Reference proteome</keyword>
<keyword evidence="4 6" id="KW-0443">Lipid metabolism</keyword>
<organism evidence="8 9">
    <name type="scientific">Pontiella agarivorans</name>
    <dbReference type="NCBI Taxonomy" id="3038953"/>
    <lineage>
        <taxon>Bacteria</taxon>
        <taxon>Pseudomonadati</taxon>
        <taxon>Kiritimatiellota</taxon>
        <taxon>Kiritimatiellia</taxon>
        <taxon>Kiritimatiellales</taxon>
        <taxon>Pontiellaceae</taxon>
        <taxon>Pontiella</taxon>
    </lineage>
</organism>
<evidence type="ECO:0000256" key="6">
    <source>
        <dbReference type="PROSITE-ProRule" id="PRU01161"/>
    </source>
</evidence>
<evidence type="ECO:0000313" key="8">
    <source>
        <dbReference type="EMBL" id="MDZ8120359.1"/>
    </source>
</evidence>
<keyword evidence="5" id="KW-0472">Membrane</keyword>
<dbReference type="Pfam" id="PF01734">
    <property type="entry name" value="Patatin"/>
    <property type="match status" value="1"/>
</dbReference>
<dbReference type="Proteomes" id="UP001290861">
    <property type="component" value="Unassembled WGS sequence"/>
</dbReference>
<dbReference type="SUPFAM" id="SSF52151">
    <property type="entry name" value="FabD/lysophospholipase-like"/>
    <property type="match status" value="1"/>
</dbReference>
<protein>
    <submittedName>
        <fullName evidence="8">Patatin-like phospholipase family protein</fullName>
    </submittedName>
</protein>
<feature type="short sequence motif" description="GXGXXG" evidence="6">
    <location>
        <begin position="34"/>
        <end position="39"/>
    </location>
</feature>
<gene>
    <name evidence="8" type="ORF">P9H32_17135</name>
</gene>
<evidence type="ECO:0000313" key="9">
    <source>
        <dbReference type="Proteomes" id="UP001290861"/>
    </source>
</evidence>
<dbReference type="Gene3D" id="2.40.160.50">
    <property type="entry name" value="membrane protein fhac: a member of the omp85/tpsb transporter family"/>
    <property type="match status" value="1"/>
</dbReference>
<dbReference type="RefSeq" id="WP_322610132.1">
    <property type="nucleotide sequence ID" value="NZ_JARVCO010000012.1"/>
</dbReference>
<evidence type="ECO:0000256" key="5">
    <source>
        <dbReference type="ARBA" id="ARBA00023136"/>
    </source>
</evidence>
<feature type="short sequence motif" description="GXSXG" evidence="6">
    <location>
        <begin position="61"/>
        <end position="65"/>
    </location>
</feature>
<dbReference type="PANTHER" id="PTHR14226">
    <property type="entry name" value="NEUROPATHY TARGET ESTERASE/SWISS CHEESE D.MELANOGASTER"/>
    <property type="match status" value="1"/>
</dbReference>
<name>A0ABU5N1N0_9BACT</name>
<dbReference type="Gene3D" id="3.10.20.310">
    <property type="entry name" value="membrane protein fhac"/>
    <property type="match status" value="1"/>
</dbReference>
<proteinExistence type="predicted"/>
<dbReference type="PROSITE" id="PS51635">
    <property type="entry name" value="PNPLA"/>
    <property type="match status" value="1"/>
</dbReference>
<evidence type="ECO:0000256" key="1">
    <source>
        <dbReference type="ARBA" id="ARBA00004370"/>
    </source>
</evidence>
<keyword evidence="2 6" id="KW-0378">Hydrolase</keyword>
<dbReference type="CDD" id="cd07205">
    <property type="entry name" value="Pat_PNPLA6_PNPLA7_NTE1_like"/>
    <property type="match status" value="1"/>
</dbReference>
<feature type="active site" description="Proton acceptor" evidence="6">
    <location>
        <position position="208"/>
    </location>
</feature>
<evidence type="ECO:0000259" key="7">
    <source>
        <dbReference type="PROSITE" id="PS51635"/>
    </source>
</evidence>
<dbReference type="Gene3D" id="3.40.1090.10">
    <property type="entry name" value="Cytosolic phospholipase A2 catalytic domain"/>
    <property type="match status" value="2"/>
</dbReference>
<comment type="subcellular location">
    <subcellularLocation>
        <location evidence="1">Membrane</location>
    </subcellularLocation>
</comment>
<keyword evidence="3 6" id="KW-0442">Lipid degradation</keyword>
<feature type="active site" description="Nucleophile" evidence="6">
    <location>
        <position position="63"/>
    </location>
</feature>
<dbReference type="PANTHER" id="PTHR14226:SF76">
    <property type="entry name" value="NTE FAMILY PROTEIN RSSA"/>
    <property type="match status" value="1"/>
</dbReference>
<reference evidence="8 9" key="1">
    <citation type="journal article" date="2024" name="Appl. Environ. Microbiol.">
        <title>Pontiella agarivorans sp. nov., a novel marine anaerobic bacterium capable of degrading macroalgal polysaccharides and fixing nitrogen.</title>
        <authorList>
            <person name="Liu N."/>
            <person name="Kivenson V."/>
            <person name="Peng X."/>
            <person name="Cui Z."/>
            <person name="Lankiewicz T.S."/>
            <person name="Gosselin K.M."/>
            <person name="English C.J."/>
            <person name="Blair E.M."/>
            <person name="O'Malley M.A."/>
            <person name="Valentine D.L."/>
        </authorList>
    </citation>
    <scope>NUCLEOTIDE SEQUENCE [LARGE SCALE GENOMIC DNA]</scope>
    <source>
        <strain evidence="8 9">NLcol2</strain>
    </source>
</reference>
<evidence type="ECO:0000256" key="4">
    <source>
        <dbReference type="ARBA" id="ARBA00023098"/>
    </source>
</evidence>
<sequence length="730" mass="81139">MLRKRLFILTFCMALTSVARTETHRPKIGLVLGGGGALGFAHVGVIRELEKLNIPIDYIGGTSMGAIVAGMYASGMTPDEMEQSFTQLDWWDVLKDQSPHQYLVYRRKQDDNRYMGAELGFNHWALQYRPGMAYGQKLNNVLETFSLNSTGIADFDDLNIPYRAIATDLRKGESVILKDGDLSLAMRASMAVPGVFTPVRIGDRIFVDGGIFNNMPVDVVKAMGADIIIAVDVGASGAHKSEVSNFDSVPEVIGRTYTIMQRPGQEKQLESADIIIQPDLSDFSSSHFQRSAEIIPAGQIAAENKLDELKPLGVPPAEYAEFLARQRAKYDKKIIINEIRVEDGNSGLTDLIEYRVRSKKGPLDLETVNHDLRRIYGMGNFQTVTYELKRNNGEYALVYKTEEKYWGPAFLHFGIKFEMASNSSMLWNFLLNYTHSDLNPLGGELRVDLQGGEQQRGFFAEWYQPVTHSGRFFVSPSVTALDQDIDLYNNDDSYAEVEQQHILCNLDAGISAFEFGEFRVGMLGGHVWDEGRSGSVSLGELNDRVVGVTTRLILDQLDDNFFPSKGFQVSVDGCFTDKKIGSEHGFDRVEVKALVPMTIGRHTLTPTLSGGSSFGTELPFYASFFLGGMNSFAGYAPYQLFGNYYGSFNLAYRYRLGRLPPTFGNGVFALARFDTGKVWKKKSDVDIKDLEFGALAGLGADTLIGRVMIGIGQALDLNRPRFYITIGNNF</sequence>
<dbReference type="InterPro" id="IPR016035">
    <property type="entry name" value="Acyl_Trfase/lysoPLipase"/>
</dbReference>
<dbReference type="EMBL" id="JARVCO010000012">
    <property type="protein sequence ID" value="MDZ8120359.1"/>
    <property type="molecule type" value="Genomic_DNA"/>
</dbReference>
<feature type="domain" description="PNPLA" evidence="7">
    <location>
        <begin position="30"/>
        <end position="221"/>
    </location>
</feature>
<evidence type="ECO:0000256" key="2">
    <source>
        <dbReference type="ARBA" id="ARBA00022801"/>
    </source>
</evidence>
<dbReference type="Pfam" id="PF01103">
    <property type="entry name" value="Omp85"/>
    <property type="match status" value="1"/>
</dbReference>
<dbReference type="InterPro" id="IPR002641">
    <property type="entry name" value="PNPLA_dom"/>
</dbReference>
<evidence type="ECO:0000256" key="3">
    <source>
        <dbReference type="ARBA" id="ARBA00022963"/>
    </source>
</evidence>
<comment type="caution">
    <text evidence="8">The sequence shown here is derived from an EMBL/GenBank/DDBJ whole genome shotgun (WGS) entry which is preliminary data.</text>
</comment>
<feature type="short sequence motif" description="DGA/G" evidence="6">
    <location>
        <begin position="208"/>
        <end position="210"/>
    </location>
</feature>
<dbReference type="InterPro" id="IPR000184">
    <property type="entry name" value="Bac_surfAg_D15"/>
</dbReference>
<accession>A0ABU5N1N0</accession>
<dbReference type="InterPro" id="IPR050301">
    <property type="entry name" value="NTE"/>
</dbReference>